<evidence type="ECO:0000313" key="22">
    <source>
        <dbReference type="Proteomes" id="UP001470288"/>
    </source>
</evidence>
<comment type="similarity">
    <text evidence="5 17">Belongs to the PEP-utilizing enzyme family.</text>
</comment>
<gene>
    <name evidence="21" type="primary">ptsP</name>
    <name evidence="21" type="ORF">WMO62_00590</name>
</gene>
<dbReference type="Pfam" id="PF05524">
    <property type="entry name" value="PEP-utilisers_N"/>
    <property type="match status" value="1"/>
</dbReference>
<comment type="cofactor">
    <cofactor evidence="2 17">
        <name>Mg(2+)</name>
        <dbReference type="ChEBI" id="CHEBI:18420"/>
    </cofactor>
</comment>
<dbReference type="Proteomes" id="UP001470288">
    <property type="component" value="Unassembled WGS sequence"/>
</dbReference>
<evidence type="ECO:0000256" key="16">
    <source>
        <dbReference type="ARBA" id="ARBA00033235"/>
    </source>
</evidence>
<dbReference type="PRINTS" id="PR01736">
    <property type="entry name" value="PHPHTRNFRASE"/>
</dbReference>
<evidence type="ECO:0000256" key="13">
    <source>
        <dbReference type="ARBA" id="ARBA00022723"/>
    </source>
</evidence>
<evidence type="ECO:0000256" key="1">
    <source>
        <dbReference type="ARBA" id="ARBA00000683"/>
    </source>
</evidence>
<dbReference type="InterPro" id="IPR000121">
    <property type="entry name" value="PEP_util_C"/>
</dbReference>
<keyword evidence="9 17" id="KW-0963">Cytoplasm</keyword>
<dbReference type="SUPFAM" id="SSF51621">
    <property type="entry name" value="Phosphoenolpyruvate/pyruvate domain"/>
    <property type="match status" value="1"/>
</dbReference>
<dbReference type="Gene3D" id="1.10.274.10">
    <property type="entry name" value="PtsI, HPr-binding domain"/>
    <property type="match status" value="1"/>
</dbReference>
<dbReference type="InterPro" id="IPR036637">
    <property type="entry name" value="Phosphohistidine_dom_sf"/>
</dbReference>
<dbReference type="SUPFAM" id="SSF52009">
    <property type="entry name" value="Phosphohistidine domain"/>
    <property type="match status" value="1"/>
</dbReference>
<evidence type="ECO:0000256" key="9">
    <source>
        <dbReference type="ARBA" id="ARBA00022490"/>
    </source>
</evidence>
<evidence type="ECO:0000313" key="21">
    <source>
        <dbReference type="EMBL" id="MEQ2577336.1"/>
    </source>
</evidence>
<keyword evidence="22" id="KW-1185">Reference proteome</keyword>
<evidence type="ECO:0000256" key="17">
    <source>
        <dbReference type="PIRNR" id="PIRNR000732"/>
    </source>
</evidence>
<keyword evidence="12 17" id="KW-0598">Phosphotransferase system</keyword>
<dbReference type="InterPro" id="IPR040442">
    <property type="entry name" value="Pyrv_kinase-like_dom_sf"/>
</dbReference>
<comment type="caution">
    <text evidence="21">The sequence shown here is derived from an EMBL/GenBank/DDBJ whole genome shotgun (WGS) entry which is preliminary data.</text>
</comment>
<comment type="catalytic activity">
    <reaction evidence="1 17">
        <text>L-histidyl-[protein] + phosphoenolpyruvate = N(pros)-phospho-L-histidyl-[protein] + pyruvate</text>
        <dbReference type="Rhea" id="RHEA:23880"/>
        <dbReference type="Rhea" id="RHEA-COMP:9745"/>
        <dbReference type="Rhea" id="RHEA-COMP:9746"/>
        <dbReference type="ChEBI" id="CHEBI:15361"/>
        <dbReference type="ChEBI" id="CHEBI:29979"/>
        <dbReference type="ChEBI" id="CHEBI:58702"/>
        <dbReference type="ChEBI" id="CHEBI:64837"/>
        <dbReference type="EC" id="2.7.3.9"/>
    </reaction>
</comment>
<feature type="domain" description="Phosphotransferase system enzyme I N-terminal" evidence="20">
    <location>
        <begin position="6"/>
        <end position="126"/>
    </location>
</feature>
<evidence type="ECO:0000256" key="7">
    <source>
        <dbReference type="ARBA" id="ARBA00016544"/>
    </source>
</evidence>
<dbReference type="InterPro" id="IPR008731">
    <property type="entry name" value="PTS_EIN"/>
</dbReference>
<name>A0ABV1HWN3_9FIRM</name>
<comment type="subcellular location">
    <subcellularLocation>
        <location evidence="4 17">Cytoplasm</location>
    </subcellularLocation>
</comment>
<feature type="domain" description="PEP-utilising enzyme C-terminal" evidence="19">
    <location>
        <begin position="251"/>
        <end position="537"/>
    </location>
</feature>
<evidence type="ECO:0000256" key="4">
    <source>
        <dbReference type="ARBA" id="ARBA00004496"/>
    </source>
</evidence>
<dbReference type="InterPro" id="IPR024692">
    <property type="entry name" value="PTS_EI"/>
</dbReference>
<evidence type="ECO:0000256" key="3">
    <source>
        <dbReference type="ARBA" id="ARBA00002728"/>
    </source>
</evidence>
<dbReference type="RefSeq" id="WP_117496683.1">
    <property type="nucleotide sequence ID" value="NZ_JBBMFC010000001.1"/>
</dbReference>
<keyword evidence="15 17" id="KW-0460">Magnesium</keyword>
<evidence type="ECO:0000256" key="2">
    <source>
        <dbReference type="ARBA" id="ARBA00001946"/>
    </source>
</evidence>
<dbReference type="Pfam" id="PF02896">
    <property type="entry name" value="PEP-utilizers_C"/>
    <property type="match status" value="1"/>
</dbReference>
<evidence type="ECO:0000256" key="12">
    <source>
        <dbReference type="ARBA" id="ARBA00022683"/>
    </source>
</evidence>
<dbReference type="GO" id="GO:0008965">
    <property type="term" value="F:phosphoenolpyruvate-protein phosphotransferase activity"/>
    <property type="evidence" value="ECO:0007669"/>
    <property type="project" value="UniProtKB-EC"/>
</dbReference>
<keyword evidence="8 17" id="KW-0813">Transport</keyword>
<evidence type="ECO:0000256" key="6">
    <source>
        <dbReference type="ARBA" id="ARBA00012232"/>
    </source>
</evidence>
<dbReference type="Pfam" id="PF00391">
    <property type="entry name" value="PEP-utilizers"/>
    <property type="match status" value="1"/>
</dbReference>
<dbReference type="PANTHER" id="PTHR46244">
    <property type="entry name" value="PHOSPHOENOLPYRUVATE-PROTEIN PHOSPHOTRANSFERASE"/>
    <property type="match status" value="1"/>
</dbReference>
<dbReference type="EC" id="2.7.3.9" evidence="6 17"/>
<evidence type="ECO:0000256" key="11">
    <source>
        <dbReference type="ARBA" id="ARBA00022679"/>
    </source>
</evidence>
<keyword evidence="14 17" id="KW-0418">Kinase</keyword>
<dbReference type="InterPro" id="IPR023151">
    <property type="entry name" value="PEP_util_CS"/>
</dbReference>
<sequence>MIVREGKSVFKGVAIGKIFVYKKADNAVKKETVADTAAEMARFEAAKEKALGQLKGLYEKALKDVGEEEAMIFDVHQMLLDDPDYNDSIKDIIENEKMNAEYAVFMTSEQFAAMFLSMDDDYMRGRAADIKDISERVISILNGSQVSPEAMPEPVIIVAEDLAPSETVQFEKDKLLALVTQKGSSNSHTAILARTMNIPSLVTTNIEIDTAYDGRTAIVDGFTGLIYIDPDEETMEKMKEKKARADEQRALLQEMKGKETVTLSGKHIHLYSNIGGIQDVDAVLENDAEGIGLFRSEFLYLGCDDYPSEEVQFEAYKTVLSRMNGKKVIIRTMDIGADKQIDYFNLPKEDNPALGYRAIRICLTREDIFRTQLRALYRASAYGTLSIMFPMIISVKEITRIKEIVEEVKLELAREEQPMGEVELGIMIETPAAAVISDLLAPHVDFFSIGTNDLSQYTLAIDRQNQSLDSFFDPHHEAILRLIQLTIENAHKYGAWCGICGELGADMELTAKFIQMGIDELSVSPGYTLELRKRIREC</sequence>
<dbReference type="Gene3D" id="3.20.20.60">
    <property type="entry name" value="Phosphoenolpyruvate-binding domains"/>
    <property type="match status" value="1"/>
</dbReference>
<evidence type="ECO:0000259" key="18">
    <source>
        <dbReference type="Pfam" id="PF00391"/>
    </source>
</evidence>
<dbReference type="PIRSF" id="PIRSF000732">
    <property type="entry name" value="PTS_enzyme_I"/>
    <property type="match status" value="1"/>
</dbReference>
<feature type="domain" description="PEP-utilising enzyme mobile" evidence="18">
    <location>
        <begin position="152"/>
        <end position="224"/>
    </location>
</feature>
<dbReference type="InterPro" id="IPR015813">
    <property type="entry name" value="Pyrv/PenolPyrv_kinase-like_dom"/>
</dbReference>
<proteinExistence type="inferred from homology"/>
<dbReference type="InterPro" id="IPR050499">
    <property type="entry name" value="PEP-utilizing_PTS_enzyme"/>
</dbReference>
<dbReference type="NCBIfam" id="TIGR01417">
    <property type="entry name" value="PTS_I_fam"/>
    <property type="match status" value="1"/>
</dbReference>
<keyword evidence="10 17" id="KW-0762">Sugar transport</keyword>
<reference evidence="21 22" key="1">
    <citation type="submission" date="2024-03" db="EMBL/GenBank/DDBJ databases">
        <title>Human intestinal bacterial collection.</title>
        <authorList>
            <person name="Pauvert C."/>
            <person name="Hitch T.C.A."/>
            <person name="Clavel T."/>
        </authorList>
    </citation>
    <scope>NUCLEOTIDE SEQUENCE [LARGE SCALE GENOMIC DNA]</scope>
    <source>
        <strain evidence="21 22">CLA-AA-H78B</strain>
    </source>
</reference>
<dbReference type="Gene3D" id="3.50.30.10">
    <property type="entry name" value="Phosphohistidine domain"/>
    <property type="match status" value="1"/>
</dbReference>
<evidence type="ECO:0000256" key="15">
    <source>
        <dbReference type="ARBA" id="ARBA00022842"/>
    </source>
</evidence>
<dbReference type="InterPro" id="IPR008279">
    <property type="entry name" value="PEP-util_enz_mobile_dom"/>
</dbReference>
<keyword evidence="11 17" id="KW-0808">Transferase</keyword>
<evidence type="ECO:0000259" key="20">
    <source>
        <dbReference type="Pfam" id="PF05524"/>
    </source>
</evidence>
<evidence type="ECO:0000256" key="14">
    <source>
        <dbReference type="ARBA" id="ARBA00022777"/>
    </source>
</evidence>
<dbReference type="EMBL" id="JBBMFC010000001">
    <property type="protein sequence ID" value="MEQ2577336.1"/>
    <property type="molecule type" value="Genomic_DNA"/>
</dbReference>
<evidence type="ECO:0000256" key="8">
    <source>
        <dbReference type="ARBA" id="ARBA00022448"/>
    </source>
</evidence>
<evidence type="ECO:0000256" key="10">
    <source>
        <dbReference type="ARBA" id="ARBA00022597"/>
    </source>
</evidence>
<keyword evidence="13 17" id="KW-0479">Metal-binding</keyword>
<dbReference type="InterPro" id="IPR036618">
    <property type="entry name" value="PtsI_HPr-bd_sf"/>
</dbReference>
<dbReference type="SUPFAM" id="SSF47831">
    <property type="entry name" value="Enzyme I of the PEP:sugar phosphotransferase system HPr-binding (sub)domain"/>
    <property type="match status" value="1"/>
</dbReference>
<organism evidence="21 22">
    <name type="scientific">Hominiventricola aquisgranensis</name>
    <dbReference type="NCBI Taxonomy" id="3133164"/>
    <lineage>
        <taxon>Bacteria</taxon>
        <taxon>Bacillati</taxon>
        <taxon>Bacillota</taxon>
        <taxon>Clostridia</taxon>
        <taxon>Lachnospirales</taxon>
        <taxon>Lachnospiraceae</taxon>
        <taxon>Hominiventricola</taxon>
    </lineage>
</organism>
<protein>
    <recommendedName>
        <fullName evidence="7 17">Phosphoenolpyruvate-protein phosphotransferase</fullName>
        <ecNumber evidence="6 17">2.7.3.9</ecNumber>
    </recommendedName>
    <alternativeName>
        <fullName evidence="16 17">Phosphotransferase system, enzyme I</fullName>
    </alternativeName>
</protein>
<dbReference type="PANTHER" id="PTHR46244:SF3">
    <property type="entry name" value="PHOSPHOENOLPYRUVATE-PROTEIN PHOSPHOTRANSFERASE"/>
    <property type="match status" value="1"/>
</dbReference>
<dbReference type="InterPro" id="IPR006318">
    <property type="entry name" value="PTS_EI-like"/>
</dbReference>
<dbReference type="PROSITE" id="PS00742">
    <property type="entry name" value="PEP_ENZYMES_2"/>
    <property type="match status" value="1"/>
</dbReference>
<evidence type="ECO:0000259" key="19">
    <source>
        <dbReference type="Pfam" id="PF02896"/>
    </source>
</evidence>
<comment type="function">
    <text evidence="3 17">General (non sugar-specific) component of the phosphoenolpyruvate-dependent sugar phosphotransferase system (sugar PTS). This major carbohydrate active-transport system catalyzes the phosphorylation of incoming sugar substrates concomitantly with their translocation across the cell membrane. Enzyme I transfers the phosphoryl group from phosphoenolpyruvate (PEP) to the phosphoryl carrier protein (HPr).</text>
</comment>
<evidence type="ECO:0000256" key="5">
    <source>
        <dbReference type="ARBA" id="ARBA00007837"/>
    </source>
</evidence>
<accession>A0ABV1HWN3</accession>